<feature type="coiled-coil region" evidence="2">
    <location>
        <begin position="506"/>
        <end position="540"/>
    </location>
</feature>
<gene>
    <name evidence="3" type="ORF">GMRT_12539</name>
</gene>
<dbReference type="PANTHER" id="PTHR24120:SF4">
    <property type="entry name" value="GH07239P"/>
    <property type="match status" value="1"/>
</dbReference>
<feature type="coiled-coil region" evidence="2">
    <location>
        <begin position="397"/>
        <end position="482"/>
    </location>
</feature>
<dbReference type="SMART" id="SM00248">
    <property type="entry name" value="ANK"/>
    <property type="match status" value="7"/>
</dbReference>
<comment type="caution">
    <text evidence="3">The sequence shown here is derived from an EMBL/GenBank/DDBJ whole genome shotgun (WGS) entry which is preliminary data.</text>
</comment>
<evidence type="ECO:0000313" key="4">
    <source>
        <dbReference type="Proteomes" id="UP000315496"/>
    </source>
</evidence>
<dbReference type="AlphaFoldDB" id="A0A4Z1T5K1"/>
<organism evidence="3 4">
    <name type="scientific">Giardia muris</name>
    <dbReference type="NCBI Taxonomy" id="5742"/>
    <lineage>
        <taxon>Eukaryota</taxon>
        <taxon>Metamonada</taxon>
        <taxon>Diplomonadida</taxon>
        <taxon>Hexamitidae</taxon>
        <taxon>Giardiinae</taxon>
        <taxon>Giardia</taxon>
    </lineage>
</organism>
<evidence type="ECO:0000313" key="3">
    <source>
        <dbReference type="EMBL" id="TNJ28407.1"/>
    </source>
</evidence>
<keyword evidence="1" id="KW-0040">ANK repeat</keyword>
<dbReference type="PROSITE" id="PS50088">
    <property type="entry name" value="ANK_REPEAT"/>
    <property type="match status" value="1"/>
</dbReference>
<protein>
    <submittedName>
        <fullName evidence="3">Ankyrin repeat protein 1</fullName>
    </submittedName>
</protein>
<keyword evidence="4" id="KW-1185">Reference proteome</keyword>
<dbReference type="Pfam" id="PF12796">
    <property type="entry name" value="Ank_2"/>
    <property type="match status" value="2"/>
</dbReference>
<evidence type="ECO:0000256" key="2">
    <source>
        <dbReference type="SAM" id="Coils"/>
    </source>
</evidence>
<dbReference type="PANTHER" id="PTHR24120">
    <property type="entry name" value="GH07239P"/>
    <property type="match status" value="1"/>
</dbReference>
<dbReference type="Proteomes" id="UP000315496">
    <property type="component" value="Chromosome 2"/>
</dbReference>
<dbReference type="InterPro" id="IPR036770">
    <property type="entry name" value="Ankyrin_rpt-contain_sf"/>
</dbReference>
<sequence length="590" mass="64812">MTETALMRAARAGDAAGVMSRLGREAGLQNEPGETALMLAAHGGHLECVRLLALHEARLHTQTGLTALMWAARSGATECIPCLLCEAGIRTTESVTLAGGGSYPPGTTALMLAAAYGRLEIVQILRSYELGFRDADNHTALWHARSNAWNPATGQKLPNGHPAVAASLLAERDPDSSVMIRLPRPSRGYTALMHYVLMGDLENAQAHLHEAGRQTETGKTALMLAAEQGNSDLVSLLSSLELKRQDGMGWTALMYAVSQDRKDCIEPLHDEISLLNWNGQTALDLADPNGECTRLLETLLLADARAASRSQSRATRSGQALSATEAHALKESMQRLKEKLFAREVEVRELEEALIAERTGRTRRTEMISSADGGVEKVCRPNSWNPRTVRPKRNDELEVALSHVEALGEENAALRRELGTRASEYRAELDQLRETLRTERERREQLVDSARKRILEGQRDEIEKLRRELDELRKARTEEGGEEKYSLLSAELDTERAKYRRAVGQIAALREDNEALGAIVETLERTVQELQARLDSKELRISGNVPPSLLCSSRGSADRSSAFITTDDLLLQNLGMEGGATILRTADLGP</sequence>
<proteinExistence type="predicted"/>
<dbReference type="VEuPathDB" id="GiardiaDB:GMRT_12539"/>
<accession>A0A4Z1T5K1</accession>
<dbReference type="OrthoDB" id="188462at2759"/>
<reference evidence="3 4" key="1">
    <citation type="submission" date="2019-05" db="EMBL/GenBank/DDBJ databases">
        <title>The compact genome of Giardia muris reveals important steps in the evolution of intestinal protozoan parasites.</title>
        <authorList>
            <person name="Xu F."/>
            <person name="Jimenez-Gonzalez A."/>
            <person name="Einarsson E."/>
            <person name="Astvaldsson A."/>
            <person name="Peirasmaki D."/>
            <person name="Eckmann L."/>
            <person name="Andersson J.O."/>
            <person name="Svard S.G."/>
            <person name="Jerlstrom-Hultqvist J."/>
        </authorList>
    </citation>
    <scope>NUCLEOTIDE SEQUENCE [LARGE SCALE GENOMIC DNA]</scope>
    <source>
        <strain evidence="3 4">Roberts-Thomson</strain>
    </source>
</reference>
<dbReference type="InterPro" id="IPR002110">
    <property type="entry name" value="Ankyrin_rpt"/>
</dbReference>
<name>A0A4Z1T5K1_GIAMU</name>
<dbReference type="EMBL" id="VDLU01000002">
    <property type="protein sequence ID" value="TNJ28407.1"/>
    <property type="molecule type" value="Genomic_DNA"/>
</dbReference>
<evidence type="ECO:0000256" key="1">
    <source>
        <dbReference type="PROSITE-ProRule" id="PRU00023"/>
    </source>
</evidence>
<dbReference type="Gene3D" id="1.25.40.20">
    <property type="entry name" value="Ankyrin repeat-containing domain"/>
    <property type="match status" value="2"/>
</dbReference>
<dbReference type="Pfam" id="PF00023">
    <property type="entry name" value="Ank"/>
    <property type="match status" value="1"/>
</dbReference>
<keyword evidence="2" id="KW-0175">Coiled coil</keyword>
<dbReference type="SUPFAM" id="SSF48403">
    <property type="entry name" value="Ankyrin repeat"/>
    <property type="match status" value="1"/>
</dbReference>
<feature type="repeat" description="ANK" evidence="1">
    <location>
        <begin position="32"/>
        <end position="64"/>
    </location>
</feature>